<name>I0HBP3_ACTM4</name>
<keyword evidence="3" id="KW-1185">Reference proteome</keyword>
<dbReference type="KEGG" id="ams:AMIS_52100"/>
<accession>I0HBP3</accession>
<reference evidence="2 3" key="1">
    <citation type="submission" date="2012-02" db="EMBL/GenBank/DDBJ databases">
        <title>Complete genome sequence of Actinoplanes missouriensis 431 (= NBRC 102363).</title>
        <authorList>
            <person name="Ohnishi Y."/>
            <person name="Ishikawa J."/>
            <person name="Sekine M."/>
            <person name="Hosoyama A."/>
            <person name="Harada T."/>
            <person name="Narita H."/>
            <person name="Hata T."/>
            <person name="Konno Y."/>
            <person name="Tutikane K."/>
            <person name="Fujita N."/>
            <person name="Horinouchi S."/>
            <person name="Hayakawa M."/>
        </authorList>
    </citation>
    <scope>NUCLEOTIDE SEQUENCE [LARGE SCALE GENOMIC DNA]</scope>
    <source>
        <strain evidence="3">ATCC 14538 / DSM 43046 / CBS 188.64 / JCM 3121 / NBRC 102363 / NCIMB 12654 / NRRL B-3342 / UNCC 431</strain>
    </source>
</reference>
<dbReference type="OrthoDB" id="9921678at2"/>
<dbReference type="PATRIC" id="fig|512565.3.peg.5205"/>
<evidence type="ECO:0000256" key="1">
    <source>
        <dbReference type="SAM" id="MobiDB-lite"/>
    </source>
</evidence>
<evidence type="ECO:0000313" key="3">
    <source>
        <dbReference type="Proteomes" id="UP000007882"/>
    </source>
</evidence>
<organism evidence="2 3">
    <name type="scientific">Actinoplanes missouriensis (strain ATCC 14538 / DSM 43046 / CBS 188.64 / JCM 3121 / NBRC 102363 / NCIMB 12654 / NRRL B-3342 / UNCC 431)</name>
    <dbReference type="NCBI Taxonomy" id="512565"/>
    <lineage>
        <taxon>Bacteria</taxon>
        <taxon>Bacillati</taxon>
        <taxon>Actinomycetota</taxon>
        <taxon>Actinomycetes</taxon>
        <taxon>Micromonosporales</taxon>
        <taxon>Micromonosporaceae</taxon>
        <taxon>Actinoplanes</taxon>
    </lineage>
</organism>
<dbReference type="RefSeq" id="WP_014445318.1">
    <property type="nucleotide sequence ID" value="NC_017093.1"/>
</dbReference>
<evidence type="ECO:0000313" key="2">
    <source>
        <dbReference type="EMBL" id="BAL90430.1"/>
    </source>
</evidence>
<dbReference type="STRING" id="512565.AMIS_52100"/>
<feature type="region of interest" description="Disordered" evidence="1">
    <location>
        <begin position="33"/>
        <end position="67"/>
    </location>
</feature>
<dbReference type="Proteomes" id="UP000007882">
    <property type="component" value="Chromosome"/>
</dbReference>
<dbReference type="HOGENOM" id="CLU_2802750_0_0_11"/>
<proteinExistence type="predicted"/>
<gene>
    <name evidence="2" type="ordered locus">AMIS_52100</name>
</gene>
<dbReference type="EMBL" id="AP012319">
    <property type="protein sequence ID" value="BAL90430.1"/>
    <property type="molecule type" value="Genomic_DNA"/>
</dbReference>
<protein>
    <submittedName>
        <fullName evidence="2">Uncharacterized protein</fullName>
    </submittedName>
</protein>
<dbReference type="AlphaFoldDB" id="I0HBP3"/>
<sequence>MAEEHHTEEPLKVHGDKLAEAFIQAHLVDAPVLPEHPRDRLPSRHPAAPQAAPTSSGVRAGVINHVG</sequence>